<organism evidence="1 2">
    <name type="scientific">Pochonia chlamydosporia 170</name>
    <dbReference type="NCBI Taxonomy" id="1380566"/>
    <lineage>
        <taxon>Eukaryota</taxon>
        <taxon>Fungi</taxon>
        <taxon>Dikarya</taxon>
        <taxon>Ascomycota</taxon>
        <taxon>Pezizomycotina</taxon>
        <taxon>Sordariomycetes</taxon>
        <taxon>Hypocreomycetidae</taxon>
        <taxon>Hypocreales</taxon>
        <taxon>Clavicipitaceae</taxon>
        <taxon>Pochonia</taxon>
    </lineage>
</organism>
<reference evidence="1 2" key="1">
    <citation type="journal article" date="2016" name="PLoS Pathog.">
        <title>Biosynthesis of antibiotic leucinostatins in bio-control fungus Purpureocillium lilacinum and their inhibition on phytophthora revealed by genome mining.</title>
        <authorList>
            <person name="Wang G."/>
            <person name="Liu Z."/>
            <person name="Lin R."/>
            <person name="Li E."/>
            <person name="Mao Z."/>
            <person name="Ling J."/>
            <person name="Yang Y."/>
            <person name="Yin W.B."/>
            <person name="Xie B."/>
        </authorList>
    </citation>
    <scope>NUCLEOTIDE SEQUENCE [LARGE SCALE GENOMIC DNA]</scope>
    <source>
        <strain evidence="1">170</strain>
    </source>
</reference>
<protein>
    <submittedName>
        <fullName evidence="1">Uncharacterized protein</fullName>
    </submittedName>
</protein>
<dbReference type="EMBL" id="LSBJ02000003">
    <property type="protein sequence ID" value="OAQ68393.1"/>
    <property type="molecule type" value="Genomic_DNA"/>
</dbReference>
<name>A0A179FTH5_METCM</name>
<evidence type="ECO:0000313" key="1">
    <source>
        <dbReference type="EMBL" id="OAQ68393.1"/>
    </source>
</evidence>
<proteinExistence type="predicted"/>
<evidence type="ECO:0000313" key="2">
    <source>
        <dbReference type="Proteomes" id="UP000078397"/>
    </source>
</evidence>
<accession>A0A179FTH5</accession>
<dbReference type="RefSeq" id="XP_018145243.1">
    <property type="nucleotide sequence ID" value="XM_018293575.1"/>
</dbReference>
<dbReference type="GeneID" id="28857569"/>
<comment type="caution">
    <text evidence="1">The sequence shown here is derived from an EMBL/GenBank/DDBJ whole genome shotgun (WGS) entry which is preliminary data.</text>
</comment>
<dbReference type="Proteomes" id="UP000078397">
    <property type="component" value="Unassembled WGS sequence"/>
</dbReference>
<gene>
    <name evidence="1" type="ORF">VFPPC_15822</name>
</gene>
<keyword evidence="2" id="KW-1185">Reference proteome</keyword>
<sequence>MPKRDGSKSSPILAVDSDGAVIGHGPRMIRLSVWFVLCSIGRDPRSSRFVNFASEFNTSA</sequence>
<dbReference type="AlphaFoldDB" id="A0A179FTH5"/>
<dbReference type="KEGG" id="pchm:VFPPC_15822"/>